<evidence type="ECO:0000256" key="1">
    <source>
        <dbReference type="SAM" id="MobiDB-lite"/>
    </source>
</evidence>
<keyword evidence="2" id="KW-1133">Transmembrane helix</keyword>
<organism evidence="3">
    <name type="scientific">Ditylum brightwellii</name>
    <dbReference type="NCBI Taxonomy" id="49249"/>
    <lineage>
        <taxon>Eukaryota</taxon>
        <taxon>Sar</taxon>
        <taxon>Stramenopiles</taxon>
        <taxon>Ochrophyta</taxon>
        <taxon>Bacillariophyta</taxon>
        <taxon>Mediophyceae</taxon>
        <taxon>Lithodesmiophycidae</taxon>
        <taxon>Lithodesmiales</taxon>
        <taxon>Lithodesmiaceae</taxon>
        <taxon>Ditylum</taxon>
    </lineage>
</organism>
<evidence type="ECO:0000313" key="3">
    <source>
        <dbReference type="EMBL" id="CAD9329229.1"/>
    </source>
</evidence>
<accession>A0A6U3Z1N5</accession>
<feature type="compositionally biased region" description="Acidic residues" evidence="1">
    <location>
        <begin position="373"/>
        <end position="388"/>
    </location>
</feature>
<reference evidence="3" key="1">
    <citation type="submission" date="2021-01" db="EMBL/GenBank/DDBJ databases">
        <authorList>
            <person name="Corre E."/>
            <person name="Pelletier E."/>
            <person name="Niang G."/>
            <person name="Scheremetjew M."/>
            <person name="Finn R."/>
            <person name="Kale V."/>
            <person name="Holt S."/>
            <person name="Cochrane G."/>
            <person name="Meng A."/>
            <person name="Brown T."/>
            <person name="Cohen L."/>
        </authorList>
    </citation>
    <scope>NUCLEOTIDE SEQUENCE</scope>
    <source>
        <strain evidence="3">Pop2</strain>
    </source>
</reference>
<feature type="compositionally biased region" description="Low complexity" evidence="1">
    <location>
        <begin position="71"/>
        <end position="87"/>
    </location>
</feature>
<proteinExistence type="predicted"/>
<feature type="region of interest" description="Disordered" evidence="1">
    <location>
        <begin position="71"/>
        <end position="90"/>
    </location>
</feature>
<feature type="region of interest" description="Disordered" evidence="1">
    <location>
        <begin position="283"/>
        <end position="307"/>
    </location>
</feature>
<dbReference type="EMBL" id="HBGN01016552">
    <property type="protein sequence ID" value="CAD9329229.1"/>
    <property type="molecule type" value="Transcribed_RNA"/>
</dbReference>
<feature type="compositionally biased region" description="Acidic residues" evidence="1">
    <location>
        <begin position="150"/>
        <end position="213"/>
    </location>
</feature>
<keyword evidence="2" id="KW-0812">Transmembrane</keyword>
<dbReference type="PANTHER" id="PTHR35711">
    <property type="entry name" value="EXPRESSED PROTEIN"/>
    <property type="match status" value="1"/>
</dbReference>
<feature type="compositionally biased region" description="Acidic residues" evidence="1">
    <location>
        <begin position="587"/>
        <end position="610"/>
    </location>
</feature>
<dbReference type="PANTHER" id="PTHR35711:SF1">
    <property type="entry name" value="ECTODERMAL, ISOFORM F"/>
    <property type="match status" value="1"/>
</dbReference>
<name>A0A6U3Z1N5_9STRA</name>
<feature type="region of interest" description="Disordered" evidence="1">
    <location>
        <begin position="586"/>
        <end position="610"/>
    </location>
</feature>
<evidence type="ECO:0000256" key="2">
    <source>
        <dbReference type="SAM" id="Phobius"/>
    </source>
</evidence>
<gene>
    <name evidence="3" type="ORF">DBRI1063_LOCUS10654</name>
</gene>
<protein>
    <submittedName>
        <fullName evidence="3">Uncharacterized protein</fullName>
    </submittedName>
</protein>
<keyword evidence="2" id="KW-0472">Membrane</keyword>
<feature type="region of interest" description="Disordered" evidence="1">
    <location>
        <begin position="136"/>
        <end position="224"/>
    </location>
</feature>
<feature type="region of interest" description="Disordered" evidence="1">
    <location>
        <begin position="363"/>
        <end position="390"/>
    </location>
</feature>
<sequence length="610" mass="67819">MTMITSTQQTTSPICYIPCCTRSIMKNDEPTMASKIEAKNKKRAIAKTIPMTVTIFLCLAFPMICSSASSSSPSSSLSSPMLPRSSLTTKSGQYNEMKDLLSSYLISSTPTAMRRNVLPLKSSSIAFSLNHGRSRHHPSMLLGIRGGDTDFSDDDESILDMDTNEDEDDTEDEESEEEEEETADDESEEEETEDESEEEDEESEDEDTDDESVPDTPLSSSPVKVVISTGLKSSILDQSLELTCSRKRDVASLRVSVSRQLRGRPPPSTVRLLLGNRILRDEELVDEIAPDEDDEDEDDDDDDEDDDDDMVKVHLILDIVPPIDPKFATELPERIEKMSDSELLDAYVTNVVAMQRNNAELLKASLKSSPTTDGDDVEGGDEEKEEDTPISTTVLPDSVSMRMDAMTMRERMLENFPEDVVKRLQEVAEGENVDDVEGAQMGGVSDPALAESIKRKGRRNVALKGGATMNVKRSLQRNLNINWPDTIRNFFLFLFFGYFGGRNTASRTLMLLCAPMCFILQARPVKIALKQLFYAVGKPPSIILSLLPAPQQAIMSLNYNSALVDLYGEKTALEAAKALGISFNLNNDDDDDDDFTDEDDFDSDEYDEYD</sequence>
<feature type="transmembrane region" description="Helical" evidence="2">
    <location>
        <begin position="44"/>
        <end position="64"/>
    </location>
</feature>
<dbReference type="AlphaFoldDB" id="A0A6U3Z1N5"/>